<dbReference type="InterPro" id="IPR013767">
    <property type="entry name" value="PAS_fold"/>
</dbReference>
<comment type="function">
    <text evidence="11">Member of the two-component regulatory system NtrB/NtrC, which controls expression of the nitrogen-regulated (ntr) genes in response to nitrogen limitation. Under conditions of nitrogen limitation, NtrB autophosphorylates and transfers the phosphoryl group to NtrC. In the presence of nitrogen, acts as a phosphatase that dephosphorylates and inactivates NtrC.</text>
</comment>
<dbReference type="CDD" id="cd00130">
    <property type="entry name" value="PAS"/>
    <property type="match status" value="1"/>
</dbReference>
<dbReference type="GO" id="GO:0016787">
    <property type="term" value="F:hydrolase activity"/>
    <property type="evidence" value="ECO:0007669"/>
    <property type="project" value="UniProtKB-KW"/>
</dbReference>
<organism evidence="17 18">
    <name type="scientific">Tolumonas osonensis</name>
    <dbReference type="NCBI Taxonomy" id="675874"/>
    <lineage>
        <taxon>Bacteria</taxon>
        <taxon>Pseudomonadati</taxon>
        <taxon>Pseudomonadota</taxon>
        <taxon>Gammaproteobacteria</taxon>
        <taxon>Aeromonadales</taxon>
        <taxon>Aeromonadaceae</taxon>
        <taxon>Tolumonas</taxon>
    </lineage>
</organism>
<evidence type="ECO:0000259" key="15">
    <source>
        <dbReference type="PROSITE" id="PS50109"/>
    </source>
</evidence>
<keyword evidence="18" id="KW-1185">Reference proteome</keyword>
<dbReference type="SMART" id="SM00388">
    <property type="entry name" value="HisKA"/>
    <property type="match status" value="1"/>
</dbReference>
<dbReference type="Proteomes" id="UP000585721">
    <property type="component" value="Unassembled WGS sequence"/>
</dbReference>
<dbReference type="SMART" id="SM00387">
    <property type="entry name" value="HATPase_c"/>
    <property type="match status" value="1"/>
</dbReference>
<evidence type="ECO:0000256" key="7">
    <source>
        <dbReference type="ARBA" id="ARBA00022801"/>
    </source>
</evidence>
<dbReference type="InterPro" id="IPR004358">
    <property type="entry name" value="Sig_transdc_His_kin-like_C"/>
</dbReference>
<dbReference type="NCBIfam" id="NF008293">
    <property type="entry name" value="PRK11073.1"/>
    <property type="match status" value="1"/>
</dbReference>
<comment type="catalytic activity">
    <reaction evidence="1">
        <text>ATP + protein L-histidine = ADP + protein N-phospho-L-histidine.</text>
        <dbReference type="EC" id="2.7.13.3"/>
    </reaction>
</comment>
<evidence type="ECO:0000256" key="2">
    <source>
        <dbReference type="ARBA" id="ARBA00012438"/>
    </source>
</evidence>
<dbReference type="CDD" id="cd00082">
    <property type="entry name" value="HisKA"/>
    <property type="match status" value="1"/>
</dbReference>
<dbReference type="Pfam" id="PF02518">
    <property type="entry name" value="HATPase_c"/>
    <property type="match status" value="1"/>
</dbReference>
<evidence type="ECO:0000313" key="17">
    <source>
        <dbReference type="EMBL" id="MBB6054451.1"/>
    </source>
</evidence>
<evidence type="ECO:0000256" key="4">
    <source>
        <dbReference type="ARBA" id="ARBA00022679"/>
    </source>
</evidence>
<dbReference type="InterPro" id="IPR005467">
    <property type="entry name" value="His_kinase_dom"/>
</dbReference>
<evidence type="ECO:0000256" key="12">
    <source>
        <dbReference type="ARBA" id="ARBA00039567"/>
    </source>
</evidence>
<dbReference type="InterPro" id="IPR036890">
    <property type="entry name" value="HATPase_C_sf"/>
</dbReference>
<dbReference type="Pfam" id="PF00512">
    <property type="entry name" value="HisKA"/>
    <property type="match status" value="1"/>
</dbReference>
<accession>A0A841GGR5</accession>
<evidence type="ECO:0000256" key="10">
    <source>
        <dbReference type="ARBA" id="ARBA00023231"/>
    </source>
</evidence>
<evidence type="ECO:0000256" key="5">
    <source>
        <dbReference type="ARBA" id="ARBA00022741"/>
    </source>
</evidence>
<evidence type="ECO:0000259" key="16">
    <source>
        <dbReference type="PROSITE" id="PS50112"/>
    </source>
</evidence>
<dbReference type="PANTHER" id="PTHR43065:SF16">
    <property type="entry name" value="SENSORY HISTIDINE KINASE_PHOSPHATASE NTRB"/>
    <property type="match status" value="1"/>
</dbReference>
<evidence type="ECO:0000256" key="9">
    <source>
        <dbReference type="ARBA" id="ARBA00023012"/>
    </source>
</evidence>
<dbReference type="InterPro" id="IPR035965">
    <property type="entry name" value="PAS-like_dom_sf"/>
</dbReference>
<dbReference type="PRINTS" id="PR00344">
    <property type="entry name" value="BCTRLSENSOR"/>
</dbReference>
<dbReference type="GO" id="GO:0000155">
    <property type="term" value="F:phosphorelay sensor kinase activity"/>
    <property type="evidence" value="ECO:0007669"/>
    <property type="project" value="InterPro"/>
</dbReference>
<feature type="domain" description="Histidine kinase" evidence="15">
    <location>
        <begin position="138"/>
        <end position="350"/>
    </location>
</feature>
<dbReference type="GO" id="GO:0006355">
    <property type="term" value="P:regulation of DNA-templated transcription"/>
    <property type="evidence" value="ECO:0007669"/>
    <property type="project" value="InterPro"/>
</dbReference>
<dbReference type="Gene3D" id="3.30.565.10">
    <property type="entry name" value="Histidine kinase-like ATPase, C-terminal domain"/>
    <property type="match status" value="1"/>
</dbReference>
<comment type="caution">
    <text evidence="17">The sequence shown here is derived from an EMBL/GenBank/DDBJ whole genome shotgun (WGS) entry which is preliminary data.</text>
</comment>
<evidence type="ECO:0000256" key="3">
    <source>
        <dbReference type="ARBA" id="ARBA00022553"/>
    </source>
</evidence>
<evidence type="ECO:0000256" key="8">
    <source>
        <dbReference type="ARBA" id="ARBA00022840"/>
    </source>
</evidence>
<sequence length="350" mass="39728">MNSRPDLPKLLLDNLLTAVILLDKHLIVRYVNPAAEQLMGVSARRLLDHALEQVVDYISLDLERLRHCLTQGQGFTDNEVTLVVESEPRSVEVSVIAVYDNQEQMALVELRKIDQQKRISQEQQQHSQQLAARDLVRGLAHEIKNPLGGLRGAAQLLEKALPDEQLKEYTGIIIAQADRLRNLVDRLLGPQRPGRHQVHNVHSVLEQVRRLVEMELPPGIKIERDYDPSIPDFEMEQEQLQQAFLNIVRNAVEAMHGHGTIKLKTRTVFQITIHGKRYRLAAEIRIIDDGPGIPENIRDTLFYPMVTGKEGGTGLGLSIAQNLIDQHKGRIECVSWPGHTEFCIYLPLRK</sequence>
<dbReference type="PANTHER" id="PTHR43065">
    <property type="entry name" value="SENSOR HISTIDINE KINASE"/>
    <property type="match status" value="1"/>
</dbReference>
<dbReference type="SUPFAM" id="SSF47384">
    <property type="entry name" value="Homodimeric domain of signal transducing histidine kinase"/>
    <property type="match status" value="1"/>
</dbReference>
<evidence type="ECO:0000256" key="6">
    <source>
        <dbReference type="ARBA" id="ARBA00022777"/>
    </source>
</evidence>
<dbReference type="FunFam" id="1.10.287.130:FF:000005">
    <property type="entry name" value="Nitrogen regulation histidine kinase"/>
    <property type="match status" value="1"/>
</dbReference>
<dbReference type="EMBL" id="JACHGR010000001">
    <property type="protein sequence ID" value="MBB6054451.1"/>
    <property type="molecule type" value="Genomic_DNA"/>
</dbReference>
<gene>
    <name evidence="17" type="ORF">HNR75_000316</name>
</gene>
<dbReference type="PROSITE" id="PS50112">
    <property type="entry name" value="PAS"/>
    <property type="match status" value="1"/>
</dbReference>
<keyword evidence="10" id="KW-0535">Nitrogen fixation</keyword>
<evidence type="ECO:0000256" key="11">
    <source>
        <dbReference type="ARBA" id="ARBA00037696"/>
    </source>
</evidence>
<evidence type="ECO:0000313" key="18">
    <source>
        <dbReference type="Proteomes" id="UP000585721"/>
    </source>
</evidence>
<dbReference type="Pfam" id="PF00989">
    <property type="entry name" value="PAS"/>
    <property type="match status" value="1"/>
</dbReference>
<name>A0A841GGR5_9GAMM</name>
<keyword evidence="5" id="KW-0547">Nucleotide-binding</keyword>
<keyword evidence="4 17" id="KW-0808">Transferase</keyword>
<dbReference type="SMART" id="SM00091">
    <property type="entry name" value="PAS"/>
    <property type="match status" value="1"/>
</dbReference>
<dbReference type="Gene3D" id="3.30.450.20">
    <property type="entry name" value="PAS domain"/>
    <property type="match status" value="1"/>
</dbReference>
<dbReference type="GO" id="GO:0005524">
    <property type="term" value="F:ATP binding"/>
    <property type="evidence" value="ECO:0007669"/>
    <property type="project" value="UniProtKB-KW"/>
</dbReference>
<dbReference type="SUPFAM" id="SSF55785">
    <property type="entry name" value="PYP-like sensor domain (PAS domain)"/>
    <property type="match status" value="1"/>
</dbReference>
<keyword evidence="6 17" id="KW-0418">Kinase</keyword>
<keyword evidence="8" id="KW-0067">ATP-binding</keyword>
<reference evidence="17 18" key="1">
    <citation type="submission" date="2020-08" db="EMBL/GenBank/DDBJ databases">
        <title>Genomic Encyclopedia of Type Strains, Phase IV (KMG-IV): sequencing the most valuable type-strain genomes for metagenomic binning, comparative biology and taxonomic classification.</title>
        <authorList>
            <person name="Goeker M."/>
        </authorList>
    </citation>
    <scope>NUCLEOTIDE SEQUENCE [LARGE SCALE GENOMIC DNA]</scope>
    <source>
        <strain evidence="17 18">DSM 22975</strain>
    </source>
</reference>
<evidence type="ECO:0000256" key="14">
    <source>
        <dbReference type="ARBA" id="ARBA00043094"/>
    </source>
</evidence>
<dbReference type="PROSITE" id="PS50109">
    <property type="entry name" value="HIS_KIN"/>
    <property type="match status" value="1"/>
</dbReference>
<dbReference type="RefSeq" id="WP_188025258.1">
    <property type="nucleotide sequence ID" value="NZ_JACHGR010000001.1"/>
</dbReference>
<dbReference type="InterPro" id="IPR036097">
    <property type="entry name" value="HisK_dim/P_sf"/>
</dbReference>
<dbReference type="EC" id="2.7.13.3" evidence="2"/>
<keyword evidence="9" id="KW-0902">Two-component regulatory system</keyword>
<dbReference type="SUPFAM" id="SSF55874">
    <property type="entry name" value="ATPase domain of HSP90 chaperone/DNA topoisomerase II/histidine kinase"/>
    <property type="match status" value="1"/>
</dbReference>
<dbReference type="InterPro" id="IPR003661">
    <property type="entry name" value="HisK_dim/P_dom"/>
</dbReference>
<keyword evidence="7" id="KW-0378">Hydrolase</keyword>
<evidence type="ECO:0000256" key="1">
    <source>
        <dbReference type="ARBA" id="ARBA00000085"/>
    </source>
</evidence>
<evidence type="ECO:0000256" key="13">
    <source>
        <dbReference type="ARBA" id="ARBA00042313"/>
    </source>
</evidence>
<dbReference type="InterPro" id="IPR003594">
    <property type="entry name" value="HATPase_dom"/>
</dbReference>
<dbReference type="InterPro" id="IPR000014">
    <property type="entry name" value="PAS"/>
</dbReference>
<proteinExistence type="predicted"/>
<protein>
    <recommendedName>
        <fullName evidence="12">Sensory histidine kinase/phosphatase NtrB</fullName>
        <ecNumber evidence="2">2.7.13.3</ecNumber>
    </recommendedName>
    <alternativeName>
        <fullName evidence="13">Nitrogen regulation protein NR(II)</fullName>
    </alternativeName>
    <alternativeName>
        <fullName evidence="14">Nitrogen regulator II</fullName>
    </alternativeName>
</protein>
<dbReference type="AlphaFoldDB" id="A0A841GGR5"/>
<dbReference type="Gene3D" id="1.10.287.130">
    <property type="match status" value="1"/>
</dbReference>
<keyword evidence="3" id="KW-0597">Phosphoprotein</keyword>
<feature type="domain" description="PAS" evidence="16">
    <location>
        <begin position="11"/>
        <end position="58"/>
    </location>
</feature>
<dbReference type="NCBIfam" id="TIGR00229">
    <property type="entry name" value="sensory_box"/>
    <property type="match status" value="1"/>
</dbReference>